<dbReference type="InterPro" id="IPR037103">
    <property type="entry name" value="Tubulin/FtsZ-like_C"/>
</dbReference>
<dbReference type="OrthoDB" id="10249382at2759"/>
<dbReference type="GeneID" id="28763441"/>
<dbReference type="GO" id="GO:0031122">
    <property type="term" value="P:cytoplasmic microtubule organization"/>
    <property type="evidence" value="ECO:0007669"/>
    <property type="project" value="InterPro"/>
</dbReference>
<keyword evidence="8" id="KW-0206">Cytoskeleton</keyword>
<protein>
    <recommendedName>
        <fullName evidence="3">Tubulin gamma chain</fullName>
    </recommendedName>
    <alternativeName>
        <fullName evidence="9">Gamma-tubulin</fullName>
    </alternativeName>
</protein>
<keyword evidence="5" id="KW-0493">Microtubule</keyword>
<dbReference type="GO" id="GO:0000930">
    <property type="term" value="C:gamma-tubulin complex"/>
    <property type="evidence" value="ECO:0007669"/>
    <property type="project" value="InterPro"/>
</dbReference>
<evidence type="ECO:0000256" key="7">
    <source>
        <dbReference type="ARBA" id="ARBA00023134"/>
    </source>
</evidence>
<dbReference type="FunCoup" id="A0A177CRZ3">
    <property type="interactions" value="652"/>
</dbReference>
<dbReference type="InterPro" id="IPR003008">
    <property type="entry name" value="Tubulin_FtsZ_GTPase"/>
</dbReference>
<dbReference type="Gene3D" id="1.10.287.600">
    <property type="entry name" value="Helix hairpin bin"/>
    <property type="match status" value="1"/>
</dbReference>
<dbReference type="Pfam" id="PF03953">
    <property type="entry name" value="Tubulin_C"/>
    <property type="match status" value="1"/>
</dbReference>
<dbReference type="GO" id="GO:0007020">
    <property type="term" value="P:microtubule nucleation"/>
    <property type="evidence" value="ECO:0007669"/>
    <property type="project" value="InterPro"/>
</dbReference>
<evidence type="ECO:0000256" key="8">
    <source>
        <dbReference type="ARBA" id="ARBA00023212"/>
    </source>
</evidence>
<dbReference type="InParanoid" id="A0A177CRZ3"/>
<dbReference type="Gene3D" id="3.30.1330.20">
    <property type="entry name" value="Tubulin/FtsZ, C-terminal domain"/>
    <property type="match status" value="1"/>
</dbReference>
<evidence type="ECO:0000313" key="13">
    <source>
        <dbReference type="Proteomes" id="UP000077069"/>
    </source>
</evidence>
<dbReference type="SUPFAM" id="SSF52490">
    <property type="entry name" value="Tubulin nucleotide-binding domain-like"/>
    <property type="match status" value="1"/>
</dbReference>
<dbReference type="GO" id="GO:0006629">
    <property type="term" value="P:lipid metabolic process"/>
    <property type="evidence" value="ECO:0007669"/>
    <property type="project" value="InterPro"/>
</dbReference>
<dbReference type="STRING" id="1460663.A0A177CRZ3"/>
<evidence type="ECO:0000256" key="10">
    <source>
        <dbReference type="SAM" id="MobiDB-lite"/>
    </source>
</evidence>
<dbReference type="SMART" id="SM00865">
    <property type="entry name" value="Tubulin_C"/>
    <property type="match status" value="1"/>
</dbReference>
<proteinExistence type="inferred from homology"/>
<dbReference type="FunFam" id="3.30.1330.20:FF:000003">
    <property type="entry name" value="Tubulin gamma chain"/>
    <property type="match status" value="1"/>
</dbReference>
<reference evidence="12 13" key="1">
    <citation type="submission" date="2016-05" db="EMBL/GenBank/DDBJ databases">
        <title>Comparative analysis of secretome profiles of manganese(II)-oxidizing ascomycete fungi.</title>
        <authorList>
            <consortium name="DOE Joint Genome Institute"/>
            <person name="Zeiner C.A."/>
            <person name="Purvine S.O."/>
            <person name="Zink E.M."/>
            <person name="Wu S."/>
            <person name="Pasa-Tolic L."/>
            <person name="Chaput D.L."/>
            <person name="Haridas S."/>
            <person name="Grigoriev I.V."/>
            <person name="Santelli C.M."/>
            <person name="Hansel C.M."/>
        </authorList>
    </citation>
    <scope>NUCLEOTIDE SEQUENCE [LARGE SCALE GENOMIC DNA]</scope>
    <source>
        <strain evidence="12 13">AP3s5-JAC2a</strain>
    </source>
</reference>
<dbReference type="InterPro" id="IPR017946">
    <property type="entry name" value="PLC-like_Pdiesterase_TIM-brl"/>
</dbReference>
<dbReference type="Gene3D" id="3.40.50.1440">
    <property type="entry name" value="Tubulin/FtsZ, GTPase domain"/>
    <property type="match status" value="1"/>
</dbReference>
<dbReference type="FunFam" id="3.40.50.1440:FF:000012">
    <property type="entry name" value="Tubulin gamma chain"/>
    <property type="match status" value="1"/>
</dbReference>
<dbReference type="PANTHER" id="PTHR11588">
    <property type="entry name" value="TUBULIN"/>
    <property type="match status" value="1"/>
</dbReference>
<accession>A0A177CRZ3</accession>
<sequence>MAVIMKERVRAQTQTLDQCPDSPVEEAQTPLLENMVIGVPPVFEGLTRELGQLVEQPLLGPKSEFPSPFFAFAKKDVSGNRKPQAIAHRGYKAKFPENTMGAFRGAVEVGAEGLETDIHLSKDGVVMLSHDKDLKRCFGRDEKLLDCNYEFLSKLKTLKEPHQSMPRLIDLLEYLAQPGLEEIWVLLDIKLDNDQEDVMRAIADAIGSVKPSPTRPWQSRIVLGIWAAKFLPLCSRYLPNFSVSHIGFSIAYASHFLAVPNVSFNMYQAALMLPWGRAFIRKAQRDRRPVYAWTVNEERRMRWDIRHGIDGVITDDPKLFLEVRRGWHEDWAWPLGVRRVIRWRRVNEDVWTRYGTFDLQLQMRVARRLGQSENKFAGGPSTSADAFKLPARVPACATALNMPREIITLQAGQCGNSVGQQFWQQLCQEHGINKDGNLEDFATEGGDRKDVFFYQSDDTRYIPRAILLDLEPRVLNSIQSSAYKNIYNPENFYIHKEGTGAGNNWGAGYSMGEQVQEEILDMIDREADGSDSLEGFMLLHSIAGGTGSGLGSFLLERLNDRFPKKLIQTYSVFPNTQEGDVVVQPYNSMLSMRRLTQNADSVVVLDNGALSKIAADRLHVQAPSFQQTNQLVSTVMSASTTTLRYPGYMHNDLVGIVASLIPTPRCHFLMTSYTPFSGENVEQAKTVRKTTVLDVMRRLLQPKSRMVSTTPTKKSCYMSILNIIQGEADPTDVHKSLLRIRERRLATFIPWGPASIQVALTRKSPYVQSSHRVSGLMLANHTGIATLFKRMVMQYNTLRKRNAFLEPYKREAPFRDGLGEFDEAKEVVQSLIDEYEDAENPDYLTKEDPPNDEGDDKRVA</sequence>
<dbReference type="Pfam" id="PF00091">
    <property type="entry name" value="Tubulin"/>
    <property type="match status" value="1"/>
</dbReference>
<evidence type="ECO:0000256" key="9">
    <source>
        <dbReference type="ARBA" id="ARBA00033229"/>
    </source>
</evidence>
<dbReference type="InterPro" id="IPR008280">
    <property type="entry name" value="Tub_FtsZ_C"/>
</dbReference>
<dbReference type="PROSITE" id="PS51704">
    <property type="entry name" value="GP_PDE"/>
    <property type="match status" value="1"/>
</dbReference>
<name>A0A177CRZ3_9PLEO</name>
<dbReference type="GO" id="GO:0008081">
    <property type="term" value="F:phosphoric diester hydrolase activity"/>
    <property type="evidence" value="ECO:0007669"/>
    <property type="project" value="InterPro"/>
</dbReference>
<dbReference type="CDD" id="cd08570">
    <property type="entry name" value="GDPD_YPL206cp_fungi"/>
    <property type="match status" value="1"/>
</dbReference>
<dbReference type="SUPFAM" id="SSF51695">
    <property type="entry name" value="PLC-like phosphodiesterases"/>
    <property type="match status" value="1"/>
</dbReference>
<dbReference type="GO" id="GO:0005525">
    <property type="term" value="F:GTP binding"/>
    <property type="evidence" value="ECO:0007669"/>
    <property type="project" value="UniProtKB-KW"/>
</dbReference>
<keyword evidence="4" id="KW-0963">Cytoplasm</keyword>
<evidence type="ECO:0000256" key="5">
    <source>
        <dbReference type="ARBA" id="ARBA00022701"/>
    </source>
</evidence>
<dbReference type="AlphaFoldDB" id="A0A177CRZ3"/>
<dbReference type="SUPFAM" id="SSF55307">
    <property type="entry name" value="Tubulin C-terminal domain-like"/>
    <property type="match status" value="1"/>
</dbReference>
<feature type="region of interest" description="Disordered" evidence="10">
    <location>
        <begin position="835"/>
        <end position="860"/>
    </location>
</feature>
<evidence type="ECO:0000256" key="6">
    <source>
        <dbReference type="ARBA" id="ARBA00022741"/>
    </source>
</evidence>
<evidence type="ECO:0000256" key="2">
    <source>
        <dbReference type="ARBA" id="ARBA00009636"/>
    </source>
</evidence>
<dbReference type="InterPro" id="IPR000217">
    <property type="entry name" value="Tubulin"/>
</dbReference>
<keyword evidence="7" id="KW-0342">GTP-binding</keyword>
<dbReference type="Proteomes" id="UP000077069">
    <property type="component" value="Unassembled WGS sequence"/>
</dbReference>
<dbReference type="GO" id="GO:0000278">
    <property type="term" value="P:mitotic cell cycle"/>
    <property type="evidence" value="ECO:0007669"/>
    <property type="project" value="UniProtKB-ARBA"/>
</dbReference>
<organism evidence="12 13">
    <name type="scientific">Paraphaeosphaeria sporulosa</name>
    <dbReference type="NCBI Taxonomy" id="1460663"/>
    <lineage>
        <taxon>Eukaryota</taxon>
        <taxon>Fungi</taxon>
        <taxon>Dikarya</taxon>
        <taxon>Ascomycota</taxon>
        <taxon>Pezizomycotina</taxon>
        <taxon>Dothideomycetes</taxon>
        <taxon>Pleosporomycetidae</taxon>
        <taxon>Pleosporales</taxon>
        <taxon>Massarineae</taxon>
        <taxon>Didymosphaeriaceae</taxon>
        <taxon>Paraphaeosphaeria</taxon>
    </lineage>
</organism>
<dbReference type="PRINTS" id="PR01161">
    <property type="entry name" value="TUBULIN"/>
</dbReference>
<evidence type="ECO:0000313" key="12">
    <source>
        <dbReference type="EMBL" id="OAG09547.1"/>
    </source>
</evidence>
<dbReference type="RefSeq" id="XP_018039912.1">
    <property type="nucleotide sequence ID" value="XM_018179955.1"/>
</dbReference>
<dbReference type="InterPro" id="IPR023123">
    <property type="entry name" value="Tubulin_C"/>
</dbReference>
<dbReference type="InterPro" id="IPR018316">
    <property type="entry name" value="Tubulin/FtsZ_2-layer-sand-dom"/>
</dbReference>
<dbReference type="InterPro" id="IPR036525">
    <property type="entry name" value="Tubulin/FtsZ_GTPase_sf"/>
</dbReference>
<dbReference type="GO" id="GO:0005874">
    <property type="term" value="C:microtubule"/>
    <property type="evidence" value="ECO:0007669"/>
    <property type="project" value="UniProtKB-KW"/>
</dbReference>
<dbReference type="FunFam" id="1.10.287.600:FF:000004">
    <property type="entry name" value="Tubulin gamma chain"/>
    <property type="match status" value="1"/>
</dbReference>
<dbReference type="Gene3D" id="3.20.20.190">
    <property type="entry name" value="Phosphatidylinositol (PI) phosphodiesterase"/>
    <property type="match status" value="1"/>
</dbReference>
<dbReference type="CDD" id="cd02188">
    <property type="entry name" value="gamma_tubulin"/>
    <property type="match status" value="1"/>
</dbReference>
<dbReference type="InterPro" id="IPR017975">
    <property type="entry name" value="Tubulin_CS"/>
</dbReference>
<dbReference type="EMBL" id="KV441549">
    <property type="protein sequence ID" value="OAG09547.1"/>
    <property type="molecule type" value="Genomic_DNA"/>
</dbReference>
<evidence type="ECO:0000259" key="11">
    <source>
        <dbReference type="PROSITE" id="PS51704"/>
    </source>
</evidence>
<gene>
    <name evidence="12" type="ORF">CC84DRAFT_1172104</name>
</gene>
<dbReference type="SMART" id="SM00864">
    <property type="entry name" value="Tubulin"/>
    <property type="match status" value="1"/>
</dbReference>
<dbReference type="GO" id="GO:0005816">
    <property type="term" value="C:spindle pole body"/>
    <property type="evidence" value="ECO:0007669"/>
    <property type="project" value="UniProtKB-SubCell"/>
</dbReference>
<evidence type="ECO:0000256" key="3">
    <source>
        <dbReference type="ARBA" id="ARBA00018848"/>
    </source>
</evidence>
<comment type="similarity">
    <text evidence="2">Belongs to the tubulin family.</text>
</comment>
<evidence type="ECO:0000256" key="1">
    <source>
        <dbReference type="ARBA" id="ARBA00004317"/>
    </source>
</evidence>
<dbReference type="PROSITE" id="PS00227">
    <property type="entry name" value="TUBULIN"/>
    <property type="match status" value="1"/>
</dbReference>
<keyword evidence="13" id="KW-1185">Reference proteome</keyword>
<comment type="subcellular location">
    <subcellularLocation>
        <location evidence="1">Cytoplasm</location>
        <location evidence="1">Cytoskeleton</location>
        <location evidence="1">Microtubule organizing center</location>
        <location evidence="1">Spindle pole body</location>
    </subcellularLocation>
</comment>
<keyword evidence="6" id="KW-0547">Nucleotide-binding</keyword>
<feature type="domain" description="GP-PDE" evidence="11">
    <location>
        <begin position="83"/>
        <end position="324"/>
    </location>
</feature>
<dbReference type="InterPro" id="IPR030395">
    <property type="entry name" value="GP_PDE_dom"/>
</dbReference>
<evidence type="ECO:0000256" key="4">
    <source>
        <dbReference type="ARBA" id="ARBA00022490"/>
    </source>
</evidence>
<dbReference type="PRINTS" id="PR01164">
    <property type="entry name" value="GAMMATUBULIN"/>
</dbReference>
<dbReference type="InterPro" id="IPR002454">
    <property type="entry name" value="Gamma_tubulin"/>
</dbReference>
<dbReference type="Pfam" id="PF03009">
    <property type="entry name" value="GDPD"/>
    <property type="match status" value="1"/>
</dbReference>
<feature type="compositionally biased region" description="Basic and acidic residues" evidence="10">
    <location>
        <begin position="844"/>
        <end position="860"/>
    </location>
</feature>